<dbReference type="AlphaFoldDB" id="A0A6J8C7R3"/>
<dbReference type="InterPro" id="IPR005331">
    <property type="entry name" value="Sulfotransferase"/>
</dbReference>
<dbReference type="GO" id="GO:0016051">
    <property type="term" value="P:carbohydrate biosynthetic process"/>
    <property type="evidence" value="ECO:0007669"/>
    <property type="project" value="InterPro"/>
</dbReference>
<dbReference type="Pfam" id="PF03567">
    <property type="entry name" value="Sulfotransfer_2"/>
    <property type="match status" value="1"/>
</dbReference>
<feature type="transmembrane region" description="Helical" evidence="9">
    <location>
        <begin position="41"/>
        <end position="60"/>
    </location>
</feature>
<keyword evidence="9" id="KW-0119">Carbohydrate metabolism</keyword>
<evidence type="ECO:0000256" key="1">
    <source>
        <dbReference type="ARBA" id="ARBA00004323"/>
    </source>
</evidence>
<dbReference type="EMBL" id="CACVKT020004983">
    <property type="protein sequence ID" value="CAC5392435.1"/>
    <property type="molecule type" value="Genomic_DNA"/>
</dbReference>
<accession>A0A6J8C7R3</accession>
<evidence type="ECO:0000256" key="8">
    <source>
        <dbReference type="ARBA" id="ARBA00023180"/>
    </source>
</evidence>
<dbReference type="OrthoDB" id="6117100at2759"/>
<evidence type="ECO:0000256" key="4">
    <source>
        <dbReference type="ARBA" id="ARBA00022692"/>
    </source>
</evidence>
<reference evidence="10 11" key="1">
    <citation type="submission" date="2020-06" db="EMBL/GenBank/DDBJ databases">
        <authorList>
            <person name="Li R."/>
            <person name="Bekaert M."/>
        </authorList>
    </citation>
    <scope>NUCLEOTIDE SEQUENCE [LARGE SCALE GENOMIC DNA]</scope>
    <source>
        <strain evidence="11">wild</strain>
    </source>
</reference>
<evidence type="ECO:0000256" key="6">
    <source>
        <dbReference type="ARBA" id="ARBA00023034"/>
    </source>
</evidence>
<dbReference type="GO" id="GO:0008146">
    <property type="term" value="F:sulfotransferase activity"/>
    <property type="evidence" value="ECO:0007669"/>
    <property type="project" value="InterPro"/>
</dbReference>
<dbReference type="GO" id="GO:0000139">
    <property type="term" value="C:Golgi membrane"/>
    <property type="evidence" value="ECO:0007669"/>
    <property type="project" value="UniProtKB-SubCell"/>
</dbReference>
<keyword evidence="3 9" id="KW-0808">Transferase</keyword>
<evidence type="ECO:0000256" key="9">
    <source>
        <dbReference type="RuleBase" id="RU364020"/>
    </source>
</evidence>
<dbReference type="PANTHER" id="PTHR12137:SF54">
    <property type="entry name" value="CARBOHYDRATE SULFOTRANSFERASE"/>
    <property type="match status" value="1"/>
</dbReference>
<dbReference type="Proteomes" id="UP000507470">
    <property type="component" value="Unassembled WGS sequence"/>
</dbReference>
<keyword evidence="9" id="KW-0735">Signal-anchor</keyword>
<name>A0A6J8C7R3_MYTCO</name>
<evidence type="ECO:0000313" key="11">
    <source>
        <dbReference type="Proteomes" id="UP000507470"/>
    </source>
</evidence>
<evidence type="ECO:0000313" key="10">
    <source>
        <dbReference type="EMBL" id="CAC5392435.1"/>
    </source>
</evidence>
<keyword evidence="6 9" id="KW-0333">Golgi apparatus</keyword>
<keyword evidence="11" id="KW-1185">Reference proteome</keyword>
<evidence type="ECO:0000256" key="2">
    <source>
        <dbReference type="ARBA" id="ARBA00006339"/>
    </source>
</evidence>
<proteinExistence type="inferred from homology"/>
<dbReference type="PANTHER" id="PTHR12137">
    <property type="entry name" value="CARBOHYDRATE SULFOTRANSFERASE"/>
    <property type="match status" value="1"/>
</dbReference>
<evidence type="ECO:0000256" key="5">
    <source>
        <dbReference type="ARBA" id="ARBA00022989"/>
    </source>
</evidence>
<keyword evidence="4 9" id="KW-0812">Transmembrane</keyword>
<dbReference type="EC" id="2.8.2.-" evidence="9"/>
<evidence type="ECO:0000256" key="7">
    <source>
        <dbReference type="ARBA" id="ARBA00023136"/>
    </source>
</evidence>
<keyword evidence="8 9" id="KW-0325">Glycoprotein</keyword>
<evidence type="ECO:0000256" key="3">
    <source>
        <dbReference type="ARBA" id="ARBA00022679"/>
    </source>
</evidence>
<dbReference type="InterPro" id="IPR018011">
    <property type="entry name" value="Carb_sulfotrans_8-10"/>
</dbReference>
<comment type="subcellular location">
    <subcellularLocation>
        <location evidence="1 9">Golgi apparatus membrane</location>
        <topology evidence="1 9">Single-pass type II membrane protein</topology>
    </subcellularLocation>
</comment>
<keyword evidence="7 9" id="KW-0472">Membrane</keyword>
<keyword evidence="5 9" id="KW-1133">Transmembrane helix</keyword>
<organism evidence="10 11">
    <name type="scientific">Mytilus coruscus</name>
    <name type="common">Sea mussel</name>
    <dbReference type="NCBI Taxonomy" id="42192"/>
    <lineage>
        <taxon>Eukaryota</taxon>
        <taxon>Metazoa</taxon>
        <taxon>Spiralia</taxon>
        <taxon>Lophotrochozoa</taxon>
        <taxon>Mollusca</taxon>
        <taxon>Bivalvia</taxon>
        <taxon>Autobranchia</taxon>
        <taxon>Pteriomorphia</taxon>
        <taxon>Mytilida</taxon>
        <taxon>Mytiloidea</taxon>
        <taxon>Mytilidae</taxon>
        <taxon>Mytilinae</taxon>
        <taxon>Mytilus</taxon>
    </lineage>
</organism>
<sequence length="461" mass="54652">MRRTMHQWKANGGKKELRKMSNSIRKVHSLIVNGMMARRSFLMLITWCGIFTTLNLLLMFNDIKIKREYMLLYLSNIKITTNNFSHVVRYEDQTKENILSTKIKENVLKDGYHFPKHLCYSETFNESKMDAVFKGSIMPIYKHQLAYCRVYKGGSTFWRRLLHCLDKNLKVSPFSIKPQDEKGKYRRTCAMNSMNWTYDMLRVTKNFMFARNPYSRILSAYIDKLYSPNPYFWKTLGVDIMKTIRNKTSCGSEVTFRDLVEYIIQTPIENLDDHFIPISSICRPCNVQYHYIGKMENFLNDTVIIFDKFGINATSYITHNFSELYKYDAIYDTVQAVIAFRQQSDRCMSRFTGLNRIWKKLQTRGIISDNYSLPLNEKESHYISISKLLTLILKIHKISKKEDLLIQRQKMFVHAYNNIPIDSMYKLQNVYRNDFKLFGYDPFPDSLFGQRSKIKTDFFLP</sequence>
<protein>
    <recommendedName>
        <fullName evidence="9">Carbohydrate sulfotransferase</fullName>
        <ecNumber evidence="9">2.8.2.-</ecNumber>
    </recommendedName>
</protein>
<gene>
    <name evidence="10" type="ORF">MCOR_27369</name>
</gene>
<comment type="similarity">
    <text evidence="2 9">Belongs to the sulfotransferase 2 family.</text>
</comment>